<sequence>MTNVKKKVIIDEIDKKILDELQQNGRISFRELAKRVGLSAPSVIERVRRLEDAEVIMGYGAFVDHKKVGYPIKALAYMYTSFNNPDLRILGEISAIPEVLRYWSITGENDYCIEIIARSIEDLGRILTDLAKLGKLSTCVALNWEDKRIIPVNINDLD</sequence>
<dbReference type="InterPro" id="IPR011008">
    <property type="entry name" value="Dimeric_a/b-barrel"/>
</dbReference>
<dbReference type="InterPro" id="IPR019887">
    <property type="entry name" value="Tscrpt_reg_AsnC/Lrp_C"/>
</dbReference>
<comment type="caution">
    <text evidence="5">The sequence shown here is derived from an EMBL/GenBank/DDBJ whole genome shotgun (WGS) entry which is preliminary data.</text>
</comment>
<dbReference type="InterPro" id="IPR019888">
    <property type="entry name" value="Tscrpt_reg_AsnC-like"/>
</dbReference>
<evidence type="ECO:0000313" key="5">
    <source>
        <dbReference type="EMBL" id="HHZ03586.1"/>
    </source>
</evidence>
<name>A0A7V7BXI4_9BACT</name>
<dbReference type="Gene3D" id="1.10.10.10">
    <property type="entry name" value="Winged helix-like DNA-binding domain superfamily/Winged helix DNA-binding domain"/>
    <property type="match status" value="1"/>
</dbReference>
<dbReference type="Gene3D" id="3.30.70.920">
    <property type="match status" value="1"/>
</dbReference>
<evidence type="ECO:0000256" key="2">
    <source>
        <dbReference type="ARBA" id="ARBA00023125"/>
    </source>
</evidence>
<dbReference type="Proteomes" id="UP000525027">
    <property type="component" value="Unassembled WGS sequence"/>
</dbReference>
<feature type="domain" description="HTH asnC-type" evidence="4">
    <location>
        <begin position="10"/>
        <end position="71"/>
    </location>
</feature>
<dbReference type="RefSeq" id="WP_273001921.1">
    <property type="nucleotide sequence ID" value="NZ_DURU01000009.1"/>
</dbReference>
<accession>A0A7V7BXI4</accession>
<dbReference type="GO" id="GO:0043200">
    <property type="term" value="P:response to amino acid"/>
    <property type="evidence" value="ECO:0007669"/>
    <property type="project" value="TreeGrafter"/>
</dbReference>
<evidence type="ECO:0000256" key="3">
    <source>
        <dbReference type="ARBA" id="ARBA00023163"/>
    </source>
</evidence>
<dbReference type="SUPFAM" id="SSF46785">
    <property type="entry name" value="Winged helix' DNA-binding domain"/>
    <property type="match status" value="1"/>
</dbReference>
<proteinExistence type="predicted"/>
<dbReference type="PANTHER" id="PTHR30154:SF34">
    <property type="entry name" value="TRANSCRIPTIONAL REGULATOR AZLB"/>
    <property type="match status" value="1"/>
</dbReference>
<keyword evidence="2" id="KW-0238">DNA-binding</keyword>
<evidence type="ECO:0000313" key="6">
    <source>
        <dbReference type="Proteomes" id="UP000525027"/>
    </source>
</evidence>
<organism evidence="5 6">
    <name type="scientific">Acetomicrobium hydrogeniformans</name>
    <dbReference type="NCBI Taxonomy" id="649746"/>
    <lineage>
        <taxon>Bacteria</taxon>
        <taxon>Thermotogati</taxon>
        <taxon>Synergistota</taxon>
        <taxon>Synergistia</taxon>
        <taxon>Synergistales</taxon>
        <taxon>Acetomicrobiaceae</taxon>
        <taxon>Acetomicrobium</taxon>
    </lineage>
</organism>
<keyword evidence="1" id="KW-0805">Transcription regulation</keyword>
<dbReference type="Pfam" id="PF01037">
    <property type="entry name" value="AsnC_trans_reg"/>
    <property type="match status" value="1"/>
</dbReference>
<evidence type="ECO:0000256" key="1">
    <source>
        <dbReference type="ARBA" id="ARBA00023015"/>
    </source>
</evidence>
<protein>
    <submittedName>
        <fullName evidence="5">Lrp/AsnC family transcriptional regulator</fullName>
    </submittedName>
</protein>
<dbReference type="FunFam" id="1.10.10.10:FF:000186">
    <property type="entry name" value="AsnC family transcriptional regulator"/>
    <property type="match status" value="1"/>
</dbReference>
<gene>
    <name evidence="5" type="ORF">GX397_00580</name>
</gene>
<dbReference type="SUPFAM" id="SSF54909">
    <property type="entry name" value="Dimeric alpha+beta barrel"/>
    <property type="match status" value="1"/>
</dbReference>
<dbReference type="AlphaFoldDB" id="A0A7V7BXI4"/>
<dbReference type="PANTHER" id="PTHR30154">
    <property type="entry name" value="LEUCINE-RESPONSIVE REGULATORY PROTEIN"/>
    <property type="match status" value="1"/>
</dbReference>
<dbReference type="CDD" id="cd00090">
    <property type="entry name" value="HTH_ARSR"/>
    <property type="match status" value="1"/>
</dbReference>
<keyword evidence="3" id="KW-0804">Transcription</keyword>
<dbReference type="EMBL" id="DURU01000009">
    <property type="protein sequence ID" value="HHZ03586.1"/>
    <property type="molecule type" value="Genomic_DNA"/>
</dbReference>
<dbReference type="Pfam" id="PF13404">
    <property type="entry name" value="HTH_AsnC-type"/>
    <property type="match status" value="1"/>
</dbReference>
<dbReference type="InterPro" id="IPR011991">
    <property type="entry name" value="ArsR-like_HTH"/>
</dbReference>
<evidence type="ECO:0000259" key="4">
    <source>
        <dbReference type="PROSITE" id="PS50956"/>
    </source>
</evidence>
<dbReference type="InterPro" id="IPR036390">
    <property type="entry name" value="WH_DNA-bd_sf"/>
</dbReference>
<dbReference type="SMART" id="SM00344">
    <property type="entry name" value="HTH_ASNC"/>
    <property type="match status" value="1"/>
</dbReference>
<dbReference type="InterPro" id="IPR000485">
    <property type="entry name" value="AsnC-type_HTH_dom"/>
</dbReference>
<dbReference type="GO" id="GO:0043565">
    <property type="term" value="F:sequence-specific DNA binding"/>
    <property type="evidence" value="ECO:0007669"/>
    <property type="project" value="InterPro"/>
</dbReference>
<dbReference type="GO" id="GO:0005829">
    <property type="term" value="C:cytosol"/>
    <property type="evidence" value="ECO:0007669"/>
    <property type="project" value="TreeGrafter"/>
</dbReference>
<dbReference type="PRINTS" id="PR00033">
    <property type="entry name" value="HTHASNC"/>
</dbReference>
<dbReference type="InterPro" id="IPR036388">
    <property type="entry name" value="WH-like_DNA-bd_sf"/>
</dbReference>
<reference evidence="5 6" key="1">
    <citation type="journal article" date="2020" name="Biotechnol. Biofuels">
        <title>New insights from the biogas microbiome by comprehensive genome-resolved metagenomics of nearly 1600 species originating from multiple anaerobic digesters.</title>
        <authorList>
            <person name="Campanaro S."/>
            <person name="Treu L."/>
            <person name="Rodriguez-R L.M."/>
            <person name="Kovalovszki A."/>
            <person name="Ziels R.M."/>
            <person name="Maus I."/>
            <person name="Zhu X."/>
            <person name="Kougias P.G."/>
            <person name="Basile A."/>
            <person name="Luo G."/>
            <person name="Schluter A."/>
            <person name="Konstantinidis K.T."/>
            <person name="Angelidaki I."/>
        </authorList>
    </citation>
    <scope>NUCLEOTIDE SEQUENCE [LARGE SCALE GENOMIC DNA]</scope>
    <source>
        <strain evidence="5">AS25fmACSIPFO_94</strain>
    </source>
</reference>
<dbReference type="PROSITE" id="PS50956">
    <property type="entry name" value="HTH_ASNC_2"/>
    <property type="match status" value="1"/>
</dbReference>